<organism evidence="2 3">
    <name type="scientific">Anopheles epiroticus</name>
    <dbReference type="NCBI Taxonomy" id="199890"/>
    <lineage>
        <taxon>Eukaryota</taxon>
        <taxon>Metazoa</taxon>
        <taxon>Ecdysozoa</taxon>
        <taxon>Arthropoda</taxon>
        <taxon>Hexapoda</taxon>
        <taxon>Insecta</taxon>
        <taxon>Pterygota</taxon>
        <taxon>Neoptera</taxon>
        <taxon>Endopterygota</taxon>
        <taxon>Diptera</taxon>
        <taxon>Nematocera</taxon>
        <taxon>Culicoidea</taxon>
        <taxon>Culicidae</taxon>
        <taxon>Anophelinae</taxon>
        <taxon>Anopheles</taxon>
    </lineage>
</organism>
<dbReference type="VEuPathDB" id="VectorBase:AEPI015064"/>
<evidence type="ECO:0000313" key="2">
    <source>
        <dbReference type="EnsemblMetazoa" id="AEPI015064-PA"/>
    </source>
</evidence>
<feature type="chain" id="PRO_5008132050" description="Lipoprotein" evidence="1">
    <location>
        <begin position="21"/>
        <end position="240"/>
    </location>
</feature>
<accession>A0A182PYZ6</accession>
<dbReference type="AlphaFoldDB" id="A0A182PYZ6"/>
<protein>
    <recommendedName>
        <fullName evidence="4">Lipoprotein</fullName>
    </recommendedName>
</protein>
<feature type="signal peptide" evidence="1">
    <location>
        <begin position="1"/>
        <end position="20"/>
    </location>
</feature>
<keyword evidence="1" id="KW-0732">Signal</keyword>
<reference evidence="3" key="1">
    <citation type="submission" date="2013-03" db="EMBL/GenBank/DDBJ databases">
        <title>The Genome Sequence of Anopheles epiroticus epiroticus2.</title>
        <authorList>
            <consortium name="The Broad Institute Genomics Platform"/>
            <person name="Neafsey D.E."/>
            <person name="Howell P."/>
            <person name="Walker B."/>
            <person name="Young S.K."/>
            <person name="Zeng Q."/>
            <person name="Gargeya S."/>
            <person name="Fitzgerald M."/>
            <person name="Haas B."/>
            <person name="Abouelleil A."/>
            <person name="Allen A.W."/>
            <person name="Alvarado L."/>
            <person name="Arachchi H.M."/>
            <person name="Berlin A.M."/>
            <person name="Chapman S.B."/>
            <person name="Gainer-Dewar J."/>
            <person name="Goldberg J."/>
            <person name="Griggs A."/>
            <person name="Gujja S."/>
            <person name="Hansen M."/>
            <person name="Howarth C."/>
            <person name="Imamovic A."/>
            <person name="Ireland A."/>
            <person name="Larimer J."/>
            <person name="McCowan C."/>
            <person name="Murphy C."/>
            <person name="Pearson M."/>
            <person name="Poon T.W."/>
            <person name="Priest M."/>
            <person name="Roberts A."/>
            <person name="Saif S."/>
            <person name="Shea T."/>
            <person name="Sisk P."/>
            <person name="Sykes S."/>
            <person name="Wortman J."/>
            <person name="Nusbaum C."/>
            <person name="Birren B."/>
        </authorList>
    </citation>
    <scope>NUCLEOTIDE SEQUENCE [LARGE SCALE GENOMIC DNA]</scope>
    <source>
        <strain evidence="3">Epiroticus2</strain>
    </source>
</reference>
<evidence type="ECO:0000256" key="1">
    <source>
        <dbReference type="SAM" id="SignalP"/>
    </source>
</evidence>
<evidence type="ECO:0008006" key="4">
    <source>
        <dbReference type="Google" id="ProtNLM"/>
    </source>
</evidence>
<evidence type="ECO:0000313" key="3">
    <source>
        <dbReference type="Proteomes" id="UP000075885"/>
    </source>
</evidence>
<proteinExistence type="predicted"/>
<keyword evidence="3" id="KW-1185">Reference proteome</keyword>
<sequence length="240" mass="27873">MHRWCKRLALCGIFLLYVSACTSSEEVASIVQHQEWFSEYATILESTMQIKRQGNTNATLFFNKELLKLLANATIEMRLIDNTTEGTIVQSAVIGQPCRVLLLEMFKIFRTIGQAELKACAAYISEQLSYWTTQRFFSFANIVHRDATELTHRVALVLEQYNKITELENILDTLQEEYYEFNTHNSALQEVLNRELDRFARPDHPVRESLRDCLDTTVTLHQLDMKYVLGYIDTDCMPQK</sequence>
<name>A0A182PYZ6_9DIPT</name>
<dbReference type="Proteomes" id="UP000075885">
    <property type="component" value="Unassembled WGS sequence"/>
</dbReference>
<dbReference type="EnsemblMetazoa" id="AEPI015064-RA">
    <property type="protein sequence ID" value="AEPI015064-PA"/>
    <property type="gene ID" value="AEPI015064"/>
</dbReference>
<reference evidence="2" key="2">
    <citation type="submission" date="2020-05" db="UniProtKB">
        <authorList>
            <consortium name="EnsemblMetazoa"/>
        </authorList>
    </citation>
    <scope>IDENTIFICATION</scope>
    <source>
        <strain evidence="2">Epiroticus2</strain>
    </source>
</reference>